<dbReference type="EMBL" id="BMAW01004879">
    <property type="protein sequence ID" value="GFS91261.1"/>
    <property type="molecule type" value="Genomic_DNA"/>
</dbReference>
<evidence type="ECO:0000313" key="3">
    <source>
        <dbReference type="EMBL" id="GFS91261.1"/>
    </source>
</evidence>
<dbReference type="InterPro" id="IPR029332">
    <property type="entry name" value="PEHE_dom"/>
</dbReference>
<feature type="region of interest" description="Disordered" evidence="1">
    <location>
        <begin position="244"/>
        <end position="324"/>
    </location>
</feature>
<feature type="compositionally biased region" description="Basic residues" evidence="1">
    <location>
        <begin position="245"/>
        <end position="261"/>
    </location>
</feature>
<dbReference type="PROSITE" id="PS52052">
    <property type="entry name" value="PEHE"/>
    <property type="match status" value="1"/>
</dbReference>
<feature type="compositionally biased region" description="Basic and acidic residues" evidence="1">
    <location>
        <begin position="291"/>
        <end position="309"/>
    </location>
</feature>
<dbReference type="PANTHER" id="PTHR21656">
    <property type="entry name" value="MALE-SPECIFIC LETHAL-1 PROTEIN"/>
    <property type="match status" value="1"/>
</dbReference>
<organism evidence="3 4">
    <name type="scientific">Nephila pilipes</name>
    <name type="common">Giant wood spider</name>
    <name type="synonym">Nephila maculata</name>
    <dbReference type="NCBI Taxonomy" id="299642"/>
    <lineage>
        <taxon>Eukaryota</taxon>
        <taxon>Metazoa</taxon>
        <taxon>Ecdysozoa</taxon>
        <taxon>Arthropoda</taxon>
        <taxon>Chelicerata</taxon>
        <taxon>Arachnida</taxon>
        <taxon>Araneae</taxon>
        <taxon>Araneomorphae</taxon>
        <taxon>Entelegynae</taxon>
        <taxon>Araneoidea</taxon>
        <taxon>Nephilidae</taxon>
        <taxon>Nephila</taxon>
    </lineage>
</organism>
<protein>
    <submittedName>
        <fullName evidence="3">Male-specific lethal 1 homolog</fullName>
    </submittedName>
</protein>
<dbReference type="InterPro" id="IPR026711">
    <property type="entry name" value="Msl-1"/>
</dbReference>
<evidence type="ECO:0000259" key="2">
    <source>
        <dbReference type="PROSITE" id="PS52052"/>
    </source>
</evidence>
<accession>A0A8X6TBU6</accession>
<dbReference type="GO" id="GO:0072487">
    <property type="term" value="C:MSL complex"/>
    <property type="evidence" value="ECO:0007669"/>
    <property type="project" value="InterPro"/>
</dbReference>
<dbReference type="Gene3D" id="6.10.250.2000">
    <property type="match status" value="1"/>
</dbReference>
<feature type="compositionally biased region" description="Basic residues" evidence="1">
    <location>
        <begin position="310"/>
        <end position="323"/>
    </location>
</feature>
<feature type="compositionally biased region" description="Polar residues" evidence="1">
    <location>
        <begin position="208"/>
        <end position="229"/>
    </location>
</feature>
<dbReference type="Pfam" id="PF15275">
    <property type="entry name" value="PEHE"/>
    <property type="match status" value="1"/>
</dbReference>
<dbReference type="PANTHER" id="PTHR21656:SF2">
    <property type="entry name" value="MALE-SPECIFIC LETHAL 1 HOMOLOG"/>
    <property type="match status" value="1"/>
</dbReference>
<sequence length="496" mass="56705">MKSGAVDADRFKVEGRQPINRRKMSKNNPVLNGADECLNYAAEDESVVRQVNLAAAYHDHISCTKSADLCHKVDGAREGRGALPYETDHIYANCSEIKTKSSSNSINKELKFENKNLRAMIFSHLDLITHLKEELDKKTRDLSDQRKSSEDVVVYGTRLLLAVPDLEILNVSGTHKSDDNLKALLHKREQNMCLLHRDYPKSDEDSADNASEARSNTSDNGHLSTTAYTAGQIHVRTPHLATRYFGRRSKTVPSRALKRRYMGPPKSLPKQAVAKTASSRASVSSASELQDSDRQETLGQTEIREDGLRRARKRRGRRPKRMARKMDFLTTDKAYFLPDFRSPPNSLDSFSEIDVPLWKLKPVTSFYQMEGTENINDSVFSRRHTKFELDERRRKRWDMQRIRDQKAIEKKLAREREHAGHRKSHSFFPDPRHIEYIEVTEHLPVLAFGHVIPLFQPCEFSLPWQCEDNLVSEPPPEPSTVKTKRGRPPTPGPKVT</sequence>
<proteinExistence type="predicted"/>
<dbReference type="GO" id="GO:0003682">
    <property type="term" value="F:chromatin binding"/>
    <property type="evidence" value="ECO:0007669"/>
    <property type="project" value="TreeGrafter"/>
</dbReference>
<evidence type="ECO:0000313" key="4">
    <source>
        <dbReference type="Proteomes" id="UP000887013"/>
    </source>
</evidence>
<comment type="caution">
    <text evidence="3">The sequence shown here is derived from an EMBL/GenBank/DDBJ whole genome shotgun (WGS) entry which is preliminary data.</text>
</comment>
<gene>
    <name evidence="3" type="primary">MSL1</name>
    <name evidence="3" type="ORF">NPIL_449332</name>
</gene>
<dbReference type="OrthoDB" id="6022555at2759"/>
<dbReference type="Proteomes" id="UP000887013">
    <property type="component" value="Unassembled WGS sequence"/>
</dbReference>
<keyword evidence="4" id="KW-1185">Reference proteome</keyword>
<reference evidence="3" key="1">
    <citation type="submission" date="2020-08" db="EMBL/GenBank/DDBJ databases">
        <title>Multicomponent nature underlies the extraordinary mechanical properties of spider dragline silk.</title>
        <authorList>
            <person name="Kono N."/>
            <person name="Nakamura H."/>
            <person name="Mori M."/>
            <person name="Yoshida Y."/>
            <person name="Ohtoshi R."/>
            <person name="Malay A.D."/>
            <person name="Moran D.A.P."/>
            <person name="Tomita M."/>
            <person name="Numata K."/>
            <person name="Arakawa K."/>
        </authorList>
    </citation>
    <scope>NUCLEOTIDE SEQUENCE</scope>
</reference>
<dbReference type="SMART" id="SM01300">
    <property type="entry name" value="PEHE"/>
    <property type="match status" value="1"/>
</dbReference>
<feature type="region of interest" description="Disordered" evidence="1">
    <location>
        <begin position="471"/>
        <end position="496"/>
    </location>
</feature>
<name>A0A8X6TBU6_NEPPI</name>
<feature type="compositionally biased region" description="Low complexity" evidence="1">
    <location>
        <begin position="272"/>
        <end position="287"/>
    </location>
</feature>
<evidence type="ECO:0000256" key="1">
    <source>
        <dbReference type="SAM" id="MobiDB-lite"/>
    </source>
</evidence>
<feature type="region of interest" description="Disordered" evidence="1">
    <location>
        <begin position="199"/>
        <end position="230"/>
    </location>
</feature>
<dbReference type="AlphaFoldDB" id="A0A8X6TBU6"/>
<feature type="domain" description="PEHE" evidence="2">
    <location>
        <begin position="352"/>
        <end position="464"/>
    </location>
</feature>